<gene>
    <name evidence="12" type="ORF">RHGRI_016995</name>
</gene>
<dbReference type="GO" id="GO:0004674">
    <property type="term" value="F:protein serine/threonine kinase activity"/>
    <property type="evidence" value="ECO:0007669"/>
    <property type="project" value="UniProtKB-KW"/>
</dbReference>
<sequence length="285" mass="31216">MPHFQLIVRLLSFNYLFVFFSWYLLIWQKLVPVKVDGAVIVADGGGKGATAVAVPKVAQKKVAVKLDSKTVIEISPDTLEEIKIKKPVVNDKKNPAMGRRERSPKQPSLQSSLLEASAKHGVGEGGYGYVYRASLPNGQVVSVKKLHTSFDGELVDPKSFTRGSLGNVLCSEEQAVEFDWIKRVNVVKVVVDALSYVHHGSSPPIIHRDISNEEINTDYVQLPKNKKLVPVNMDGAVIVADGGGKGATAVAVPNLDCSLICQCLFVISRSYWKTVVNPLLVKNRR</sequence>
<dbReference type="PANTHER" id="PTHR48005:SF70">
    <property type="entry name" value="MDIS1-INTERACTING RECEPTOR LIKE KINASE 2-LIKE"/>
    <property type="match status" value="1"/>
</dbReference>
<evidence type="ECO:0000256" key="9">
    <source>
        <dbReference type="PROSITE-ProRule" id="PRU10141"/>
    </source>
</evidence>
<evidence type="ECO:0000313" key="13">
    <source>
        <dbReference type="Proteomes" id="UP000823749"/>
    </source>
</evidence>
<dbReference type="Gene3D" id="1.10.510.10">
    <property type="entry name" value="Transferase(Phosphotransferase) domain 1"/>
    <property type="match status" value="1"/>
</dbReference>
<keyword evidence="3" id="KW-0808">Transferase</keyword>
<feature type="compositionally biased region" description="Basic and acidic residues" evidence="10">
    <location>
        <begin position="90"/>
        <end position="104"/>
    </location>
</feature>
<dbReference type="SUPFAM" id="SSF56112">
    <property type="entry name" value="Protein kinase-like (PK-like)"/>
    <property type="match status" value="1"/>
</dbReference>
<accession>A0AAV6JWB8</accession>
<organism evidence="12 13">
    <name type="scientific">Rhododendron griersonianum</name>
    <dbReference type="NCBI Taxonomy" id="479676"/>
    <lineage>
        <taxon>Eukaryota</taxon>
        <taxon>Viridiplantae</taxon>
        <taxon>Streptophyta</taxon>
        <taxon>Embryophyta</taxon>
        <taxon>Tracheophyta</taxon>
        <taxon>Spermatophyta</taxon>
        <taxon>Magnoliopsida</taxon>
        <taxon>eudicotyledons</taxon>
        <taxon>Gunneridae</taxon>
        <taxon>Pentapetalae</taxon>
        <taxon>asterids</taxon>
        <taxon>Ericales</taxon>
        <taxon>Ericaceae</taxon>
        <taxon>Ericoideae</taxon>
        <taxon>Rhodoreae</taxon>
        <taxon>Rhododendron</taxon>
    </lineage>
</organism>
<dbReference type="InterPro" id="IPR017441">
    <property type="entry name" value="Protein_kinase_ATP_BS"/>
</dbReference>
<evidence type="ECO:0000256" key="4">
    <source>
        <dbReference type="ARBA" id="ARBA00022741"/>
    </source>
</evidence>
<keyword evidence="6 9" id="KW-0067">ATP-binding</keyword>
<dbReference type="PROSITE" id="PS00107">
    <property type="entry name" value="PROTEIN_KINASE_ATP"/>
    <property type="match status" value="1"/>
</dbReference>
<keyword evidence="4 9" id="KW-0547">Nucleotide-binding</keyword>
<dbReference type="EC" id="2.7.11.1" evidence="1"/>
<proteinExistence type="predicted"/>
<evidence type="ECO:0000256" key="5">
    <source>
        <dbReference type="ARBA" id="ARBA00022777"/>
    </source>
</evidence>
<keyword evidence="11" id="KW-0812">Transmembrane</keyword>
<dbReference type="Proteomes" id="UP000823749">
    <property type="component" value="Chromosome 6"/>
</dbReference>
<name>A0AAV6JWB8_9ERIC</name>
<protein>
    <recommendedName>
        <fullName evidence="1">non-specific serine/threonine protein kinase</fullName>
        <ecNumber evidence="1">2.7.11.1</ecNumber>
    </recommendedName>
</protein>
<keyword evidence="13" id="KW-1185">Reference proteome</keyword>
<evidence type="ECO:0000256" key="3">
    <source>
        <dbReference type="ARBA" id="ARBA00022679"/>
    </source>
</evidence>
<keyword evidence="11" id="KW-0472">Membrane</keyword>
<dbReference type="PANTHER" id="PTHR48005">
    <property type="entry name" value="LEUCINE RICH REPEAT KINASE 2"/>
    <property type="match status" value="1"/>
</dbReference>
<dbReference type="AlphaFoldDB" id="A0AAV6JWB8"/>
<comment type="catalytic activity">
    <reaction evidence="7">
        <text>L-threonyl-[protein] + ATP = O-phospho-L-threonyl-[protein] + ADP + H(+)</text>
        <dbReference type="Rhea" id="RHEA:46608"/>
        <dbReference type="Rhea" id="RHEA-COMP:11060"/>
        <dbReference type="Rhea" id="RHEA-COMP:11605"/>
        <dbReference type="ChEBI" id="CHEBI:15378"/>
        <dbReference type="ChEBI" id="CHEBI:30013"/>
        <dbReference type="ChEBI" id="CHEBI:30616"/>
        <dbReference type="ChEBI" id="CHEBI:61977"/>
        <dbReference type="ChEBI" id="CHEBI:456216"/>
        <dbReference type="EC" id="2.7.11.1"/>
    </reaction>
</comment>
<evidence type="ECO:0000256" key="6">
    <source>
        <dbReference type="ARBA" id="ARBA00022840"/>
    </source>
</evidence>
<evidence type="ECO:0000313" key="12">
    <source>
        <dbReference type="EMBL" id="KAG5544423.1"/>
    </source>
</evidence>
<reference evidence="12 13" key="1">
    <citation type="submission" date="2020-08" db="EMBL/GenBank/DDBJ databases">
        <title>Plant Genome Project.</title>
        <authorList>
            <person name="Zhang R.-G."/>
        </authorList>
    </citation>
    <scope>NUCLEOTIDE SEQUENCE [LARGE SCALE GENOMIC DNA]</scope>
    <source>
        <strain evidence="12">WSP0</strain>
        <tissue evidence="12">Leaf</tissue>
    </source>
</reference>
<keyword evidence="2" id="KW-0723">Serine/threonine-protein kinase</keyword>
<evidence type="ECO:0000256" key="1">
    <source>
        <dbReference type="ARBA" id="ARBA00012513"/>
    </source>
</evidence>
<dbReference type="InterPro" id="IPR051420">
    <property type="entry name" value="Ser_Thr_Kinases_DiverseReg"/>
</dbReference>
<evidence type="ECO:0000256" key="2">
    <source>
        <dbReference type="ARBA" id="ARBA00022527"/>
    </source>
</evidence>
<comment type="catalytic activity">
    <reaction evidence="8">
        <text>L-seryl-[protein] + ATP = O-phospho-L-seryl-[protein] + ADP + H(+)</text>
        <dbReference type="Rhea" id="RHEA:17989"/>
        <dbReference type="Rhea" id="RHEA-COMP:9863"/>
        <dbReference type="Rhea" id="RHEA-COMP:11604"/>
        <dbReference type="ChEBI" id="CHEBI:15378"/>
        <dbReference type="ChEBI" id="CHEBI:29999"/>
        <dbReference type="ChEBI" id="CHEBI:30616"/>
        <dbReference type="ChEBI" id="CHEBI:83421"/>
        <dbReference type="ChEBI" id="CHEBI:456216"/>
        <dbReference type="EC" id="2.7.11.1"/>
    </reaction>
</comment>
<keyword evidence="11" id="KW-1133">Transmembrane helix</keyword>
<dbReference type="EMBL" id="JACTNZ010000006">
    <property type="protein sequence ID" value="KAG5544423.1"/>
    <property type="molecule type" value="Genomic_DNA"/>
</dbReference>
<evidence type="ECO:0000256" key="8">
    <source>
        <dbReference type="ARBA" id="ARBA00048679"/>
    </source>
</evidence>
<feature type="binding site" evidence="9">
    <location>
        <position position="145"/>
    </location>
    <ligand>
        <name>ATP</name>
        <dbReference type="ChEBI" id="CHEBI:30616"/>
    </ligand>
</feature>
<evidence type="ECO:0000256" key="7">
    <source>
        <dbReference type="ARBA" id="ARBA00047899"/>
    </source>
</evidence>
<evidence type="ECO:0000256" key="11">
    <source>
        <dbReference type="SAM" id="Phobius"/>
    </source>
</evidence>
<keyword evidence="5" id="KW-0418">Kinase</keyword>
<dbReference type="InterPro" id="IPR011009">
    <property type="entry name" value="Kinase-like_dom_sf"/>
</dbReference>
<feature type="region of interest" description="Disordered" evidence="10">
    <location>
        <begin position="90"/>
        <end position="110"/>
    </location>
</feature>
<dbReference type="Gene3D" id="3.30.200.20">
    <property type="entry name" value="Phosphorylase Kinase, domain 1"/>
    <property type="match status" value="1"/>
</dbReference>
<evidence type="ECO:0000256" key="10">
    <source>
        <dbReference type="SAM" id="MobiDB-lite"/>
    </source>
</evidence>
<feature type="transmembrane region" description="Helical" evidence="11">
    <location>
        <begin position="6"/>
        <end position="25"/>
    </location>
</feature>
<dbReference type="GO" id="GO:0005524">
    <property type="term" value="F:ATP binding"/>
    <property type="evidence" value="ECO:0007669"/>
    <property type="project" value="UniProtKB-UniRule"/>
</dbReference>
<comment type="caution">
    <text evidence="12">The sequence shown here is derived from an EMBL/GenBank/DDBJ whole genome shotgun (WGS) entry which is preliminary data.</text>
</comment>